<comment type="caution">
    <text evidence="2">The sequence shown here is derived from an EMBL/GenBank/DDBJ whole genome shotgun (WGS) entry which is preliminary data.</text>
</comment>
<dbReference type="Proteomes" id="UP001239445">
    <property type="component" value="Unassembled WGS sequence"/>
</dbReference>
<feature type="region of interest" description="Disordered" evidence="1">
    <location>
        <begin position="1"/>
        <end position="36"/>
    </location>
</feature>
<feature type="compositionally biased region" description="Pro residues" evidence="1">
    <location>
        <begin position="165"/>
        <end position="183"/>
    </location>
</feature>
<sequence>MDLSALMNAGEGSSAGPRRPGPAESDPVAGPATIPTAEPAAAAAAAAIVAPVSPVARPARQVPAASGEGIHRTWQVQYGKIQKCDFCDARAKEGVIYRCADLACGRQVCGPCVRRTRGRLGNGHALDPNGGILVDMEEEHEAPRPARRRGRPPRRAGGNVGPQVQDPPVPAPAPAPAAAPAPEPAVQEQAQAPVHGSVANTPAAPPAPPAHPPPPMAAHPGAPINPHGFRNSPSHGPLADQRGQFSGPQADLNRVTRLPPIRSILPVAPGQYPSAFPPPPQQQQGFSPPATGQRRRRYDEDEDIEAPEPQRRRINVEYAPAFLNRPPSGPSQGHMRGPSQAGPSQAGPYQGGHPEYGIEIDPSPAPADRSANTSGGGYLAPLPSQGVDGDSEGARLLRHIDDRIRRLRDELAWRERAGRM</sequence>
<evidence type="ECO:0000256" key="1">
    <source>
        <dbReference type="SAM" id="MobiDB-lite"/>
    </source>
</evidence>
<dbReference type="EMBL" id="MU839830">
    <property type="protein sequence ID" value="KAK1757524.1"/>
    <property type="molecule type" value="Genomic_DNA"/>
</dbReference>
<gene>
    <name evidence="2" type="ORF">QBC47DRAFT_358778</name>
</gene>
<evidence type="ECO:0000313" key="2">
    <source>
        <dbReference type="EMBL" id="KAK1757524.1"/>
    </source>
</evidence>
<organism evidence="2 3">
    <name type="scientific">Echria macrotheca</name>
    <dbReference type="NCBI Taxonomy" id="438768"/>
    <lineage>
        <taxon>Eukaryota</taxon>
        <taxon>Fungi</taxon>
        <taxon>Dikarya</taxon>
        <taxon>Ascomycota</taxon>
        <taxon>Pezizomycotina</taxon>
        <taxon>Sordariomycetes</taxon>
        <taxon>Sordariomycetidae</taxon>
        <taxon>Sordariales</taxon>
        <taxon>Schizotheciaceae</taxon>
        <taxon>Echria</taxon>
    </lineage>
</organism>
<feature type="compositionally biased region" description="Basic residues" evidence="1">
    <location>
        <begin position="145"/>
        <end position="154"/>
    </location>
</feature>
<evidence type="ECO:0000313" key="3">
    <source>
        <dbReference type="Proteomes" id="UP001239445"/>
    </source>
</evidence>
<dbReference type="AlphaFoldDB" id="A0AAJ0BFW9"/>
<protein>
    <submittedName>
        <fullName evidence="2">Uncharacterized protein</fullName>
    </submittedName>
</protein>
<name>A0AAJ0BFW9_9PEZI</name>
<feature type="compositionally biased region" description="Pro residues" evidence="1">
    <location>
        <begin position="203"/>
        <end position="217"/>
    </location>
</feature>
<keyword evidence="3" id="KW-1185">Reference proteome</keyword>
<reference evidence="2" key="1">
    <citation type="submission" date="2023-06" db="EMBL/GenBank/DDBJ databases">
        <title>Genome-scale phylogeny and comparative genomics of the fungal order Sordariales.</title>
        <authorList>
            <consortium name="Lawrence Berkeley National Laboratory"/>
            <person name="Hensen N."/>
            <person name="Bonometti L."/>
            <person name="Westerberg I."/>
            <person name="Brannstrom I.O."/>
            <person name="Guillou S."/>
            <person name="Cros-Aarteil S."/>
            <person name="Calhoun S."/>
            <person name="Haridas S."/>
            <person name="Kuo A."/>
            <person name="Mondo S."/>
            <person name="Pangilinan J."/>
            <person name="Riley R."/>
            <person name="Labutti K."/>
            <person name="Andreopoulos B."/>
            <person name="Lipzen A."/>
            <person name="Chen C."/>
            <person name="Yanf M."/>
            <person name="Daum C."/>
            <person name="Ng V."/>
            <person name="Clum A."/>
            <person name="Steindorff A."/>
            <person name="Ohm R."/>
            <person name="Martin F."/>
            <person name="Silar P."/>
            <person name="Natvig D."/>
            <person name="Lalanne C."/>
            <person name="Gautier V."/>
            <person name="Ament-Velasquez S.L."/>
            <person name="Kruys A."/>
            <person name="Hutchinson M.I."/>
            <person name="Powell A.J."/>
            <person name="Barry K."/>
            <person name="Miller A.N."/>
            <person name="Grigoriev I.V."/>
            <person name="Debuchy R."/>
            <person name="Gladieux P."/>
            <person name="Thoren M.H."/>
            <person name="Johannesson H."/>
        </authorList>
    </citation>
    <scope>NUCLEOTIDE SEQUENCE</scope>
    <source>
        <strain evidence="2">PSN4</strain>
    </source>
</reference>
<feature type="compositionally biased region" description="Low complexity" evidence="1">
    <location>
        <begin position="184"/>
        <end position="194"/>
    </location>
</feature>
<accession>A0AAJ0BFW9</accession>
<proteinExistence type="predicted"/>
<feature type="region of interest" description="Disordered" evidence="1">
    <location>
        <begin position="120"/>
        <end position="393"/>
    </location>
</feature>